<organism evidence="2 3">
    <name type="scientific">Bursaphelenchus okinawaensis</name>
    <dbReference type="NCBI Taxonomy" id="465554"/>
    <lineage>
        <taxon>Eukaryota</taxon>
        <taxon>Metazoa</taxon>
        <taxon>Ecdysozoa</taxon>
        <taxon>Nematoda</taxon>
        <taxon>Chromadorea</taxon>
        <taxon>Rhabditida</taxon>
        <taxon>Tylenchina</taxon>
        <taxon>Tylenchomorpha</taxon>
        <taxon>Aphelenchoidea</taxon>
        <taxon>Aphelenchoididae</taxon>
        <taxon>Bursaphelenchus</taxon>
    </lineage>
</organism>
<proteinExistence type="predicted"/>
<gene>
    <name evidence="2" type="ORF">BOKJ2_LOCUS14123</name>
</gene>
<dbReference type="Proteomes" id="UP000614601">
    <property type="component" value="Unassembled WGS sequence"/>
</dbReference>
<dbReference type="EMBL" id="CAJFCW020000006">
    <property type="protein sequence ID" value="CAG9127742.1"/>
    <property type="molecule type" value="Genomic_DNA"/>
</dbReference>
<reference evidence="2" key="1">
    <citation type="submission" date="2020-09" db="EMBL/GenBank/DDBJ databases">
        <authorList>
            <person name="Kikuchi T."/>
        </authorList>
    </citation>
    <scope>NUCLEOTIDE SEQUENCE</scope>
    <source>
        <strain evidence="2">SH1</strain>
    </source>
</reference>
<comment type="caution">
    <text evidence="2">The sequence shown here is derived from an EMBL/GenBank/DDBJ whole genome shotgun (WGS) entry which is preliminary data.</text>
</comment>
<dbReference type="OrthoDB" id="10445623at2759"/>
<sequence length="108" mass="13288">MLRNGQVDEHIYERCGVKYEGWLRYYTCPFNNHLPQSLPWQSGYCVFRSDDLTFVCYRNPEVFLNRPQESYRQVYQRYDSIPAEEFHRHQSKQVQHYRENRSQMASQR</sequence>
<protein>
    <submittedName>
        <fullName evidence="2">Uncharacterized protein</fullName>
    </submittedName>
</protein>
<dbReference type="EMBL" id="CAJFDH010000006">
    <property type="protein sequence ID" value="CAD5230413.1"/>
    <property type="molecule type" value="Genomic_DNA"/>
</dbReference>
<dbReference type="AlphaFoldDB" id="A0A811LTP3"/>
<feature type="region of interest" description="Disordered" evidence="1">
    <location>
        <begin position="87"/>
        <end position="108"/>
    </location>
</feature>
<evidence type="ECO:0000256" key="1">
    <source>
        <dbReference type="SAM" id="MobiDB-lite"/>
    </source>
</evidence>
<evidence type="ECO:0000313" key="2">
    <source>
        <dbReference type="EMBL" id="CAD5230413.1"/>
    </source>
</evidence>
<dbReference type="Proteomes" id="UP000783686">
    <property type="component" value="Unassembled WGS sequence"/>
</dbReference>
<name>A0A811LTP3_9BILA</name>
<evidence type="ECO:0000313" key="3">
    <source>
        <dbReference type="Proteomes" id="UP000614601"/>
    </source>
</evidence>
<keyword evidence="3" id="KW-1185">Reference proteome</keyword>
<accession>A0A811LTP3</accession>